<comment type="caution">
    <text evidence="2">The sequence shown here is derived from an EMBL/GenBank/DDBJ whole genome shotgun (WGS) entry which is preliminary data.</text>
</comment>
<proteinExistence type="predicted"/>
<protein>
    <recommendedName>
        <fullName evidence="4">Secreted protein</fullName>
    </recommendedName>
</protein>
<keyword evidence="1" id="KW-0472">Membrane</keyword>
<organism evidence="2 3">
    <name type="scientific">Hibiscus sabdariffa</name>
    <name type="common">roselle</name>
    <dbReference type="NCBI Taxonomy" id="183260"/>
    <lineage>
        <taxon>Eukaryota</taxon>
        <taxon>Viridiplantae</taxon>
        <taxon>Streptophyta</taxon>
        <taxon>Embryophyta</taxon>
        <taxon>Tracheophyta</taxon>
        <taxon>Spermatophyta</taxon>
        <taxon>Magnoliopsida</taxon>
        <taxon>eudicotyledons</taxon>
        <taxon>Gunneridae</taxon>
        <taxon>Pentapetalae</taxon>
        <taxon>rosids</taxon>
        <taxon>malvids</taxon>
        <taxon>Malvales</taxon>
        <taxon>Malvaceae</taxon>
        <taxon>Malvoideae</taxon>
        <taxon>Hibiscus</taxon>
    </lineage>
</organism>
<sequence>MPCAAFDFGCYGTLVPEADMGLLVWLSFAVVGAATAVDAPLSRAMPCAAIDFGCYGTLVPKVDVGLLVWASDGGPRWKL</sequence>
<keyword evidence="3" id="KW-1185">Reference proteome</keyword>
<gene>
    <name evidence="2" type="ORF">V6N11_067633</name>
</gene>
<name>A0ABR2SRD7_9ROSI</name>
<evidence type="ECO:0000313" key="2">
    <source>
        <dbReference type="EMBL" id="KAK9027811.1"/>
    </source>
</evidence>
<feature type="transmembrane region" description="Helical" evidence="1">
    <location>
        <begin position="22"/>
        <end position="41"/>
    </location>
</feature>
<evidence type="ECO:0000256" key="1">
    <source>
        <dbReference type="SAM" id="Phobius"/>
    </source>
</evidence>
<reference evidence="2 3" key="1">
    <citation type="journal article" date="2024" name="G3 (Bethesda)">
        <title>Genome assembly of Hibiscus sabdariffa L. provides insights into metabolisms of medicinal natural products.</title>
        <authorList>
            <person name="Kim T."/>
        </authorList>
    </citation>
    <scope>NUCLEOTIDE SEQUENCE [LARGE SCALE GENOMIC DNA]</scope>
    <source>
        <strain evidence="2">TK-2024</strain>
        <tissue evidence="2">Old leaves</tissue>
    </source>
</reference>
<evidence type="ECO:0008006" key="4">
    <source>
        <dbReference type="Google" id="ProtNLM"/>
    </source>
</evidence>
<dbReference type="EMBL" id="JBBPBN010000012">
    <property type="protein sequence ID" value="KAK9027811.1"/>
    <property type="molecule type" value="Genomic_DNA"/>
</dbReference>
<keyword evidence="1" id="KW-0812">Transmembrane</keyword>
<evidence type="ECO:0000313" key="3">
    <source>
        <dbReference type="Proteomes" id="UP001396334"/>
    </source>
</evidence>
<dbReference type="Proteomes" id="UP001396334">
    <property type="component" value="Unassembled WGS sequence"/>
</dbReference>
<keyword evidence="1" id="KW-1133">Transmembrane helix</keyword>
<accession>A0ABR2SRD7</accession>